<keyword evidence="2" id="KW-0808">Transferase</keyword>
<name>A6JEA3_RAT</name>
<evidence type="ECO:0000313" key="2">
    <source>
        <dbReference type="EMBL" id="EDL81647.1"/>
    </source>
</evidence>
<feature type="transmembrane region" description="Helical" evidence="1">
    <location>
        <begin position="66"/>
        <end position="85"/>
    </location>
</feature>
<dbReference type="EMBL" id="CH473982">
    <property type="protein sequence ID" value="EDL81647.1"/>
    <property type="molecule type" value="Genomic_DNA"/>
</dbReference>
<keyword evidence="1" id="KW-0812">Transmembrane</keyword>
<sequence length="143" mass="16254">MRPEPGGCCCRRPMRANGCVKNGEVRNGYLRSSTATIAAAGQIHHITENGGLYKRPFNEAFEETPMLVAVLTYVGYGVLTLFGYLRDFLRHWRIEKCHHATEREEQKVIVRESLILQIDCVHGNVVIVAQLSPTPSRNWSTWR</sequence>
<accession>A6JEA3</accession>
<dbReference type="AlphaFoldDB" id="A6JEA3"/>
<evidence type="ECO:0000313" key="3">
    <source>
        <dbReference type="Proteomes" id="UP000234681"/>
    </source>
</evidence>
<evidence type="ECO:0000313" key="4">
    <source>
        <dbReference type="RGD" id="1586427"/>
    </source>
</evidence>
<keyword evidence="1" id="KW-0472">Membrane</keyword>
<dbReference type="AGR" id="RGD:1586427"/>
<keyword evidence="1" id="KW-1133">Transmembrane helix</keyword>
<gene>
    <name evidence="2 4" type="primary">Pomt2</name>
    <name evidence="2" type="ORF">rCG_20608</name>
</gene>
<keyword evidence="2" id="KW-0328">Glycosyltransferase</keyword>
<proteinExistence type="predicted"/>
<organism evidence="2 3">
    <name type="scientific">Rattus norvegicus</name>
    <name type="common">Rat</name>
    <dbReference type="NCBI Taxonomy" id="10116"/>
    <lineage>
        <taxon>Eukaryota</taxon>
        <taxon>Metazoa</taxon>
        <taxon>Chordata</taxon>
        <taxon>Craniata</taxon>
        <taxon>Vertebrata</taxon>
        <taxon>Euteleostomi</taxon>
        <taxon>Mammalia</taxon>
        <taxon>Eutheria</taxon>
        <taxon>Euarchontoglires</taxon>
        <taxon>Glires</taxon>
        <taxon>Rodentia</taxon>
        <taxon>Myomorpha</taxon>
        <taxon>Muroidea</taxon>
        <taxon>Muridae</taxon>
        <taxon>Murinae</taxon>
        <taxon>Rattus</taxon>
    </lineage>
</organism>
<dbReference type="GO" id="GO:0016757">
    <property type="term" value="F:glycosyltransferase activity"/>
    <property type="evidence" value="ECO:0007669"/>
    <property type="project" value="UniProtKB-KW"/>
</dbReference>
<protein>
    <submittedName>
        <fullName evidence="2">Protein-O-mannosyltransferase 2, isoform CRA_b</fullName>
    </submittedName>
</protein>
<evidence type="ECO:0000256" key="1">
    <source>
        <dbReference type="SAM" id="Phobius"/>
    </source>
</evidence>
<reference evidence="3" key="1">
    <citation type="submission" date="2005-09" db="EMBL/GenBank/DDBJ databases">
        <authorList>
            <person name="Mural R.J."/>
            <person name="Li P.W."/>
            <person name="Adams M.D."/>
            <person name="Amanatides P.G."/>
            <person name="Baden-Tillson H."/>
            <person name="Barnstead M."/>
            <person name="Chin S.H."/>
            <person name="Dew I."/>
            <person name="Evans C.A."/>
            <person name="Ferriera S."/>
            <person name="Flanigan M."/>
            <person name="Fosler C."/>
            <person name="Glodek A."/>
            <person name="Gu Z."/>
            <person name="Holt R.A."/>
            <person name="Jennings D."/>
            <person name="Kraft C.L."/>
            <person name="Lu F."/>
            <person name="Nguyen T."/>
            <person name="Nusskern D.R."/>
            <person name="Pfannkoch C.M."/>
            <person name="Sitter C."/>
            <person name="Sutton G.G."/>
            <person name="Venter J.C."/>
            <person name="Wang Z."/>
            <person name="Woodage T."/>
            <person name="Zheng X.H."/>
            <person name="Zhong F."/>
        </authorList>
    </citation>
    <scope>NUCLEOTIDE SEQUENCE [LARGE SCALE GENOMIC DNA]</scope>
    <source>
        <strain>BN</strain>
        <strain evidence="3">Sprague-Dawley</strain>
    </source>
</reference>
<dbReference type="Proteomes" id="UP000234681">
    <property type="component" value="Chromosome 6"/>
</dbReference>
<dbReference type="RGD" id="1586427">
    <property type="gene designation" value="Pomt2"/>
</dbReference>